<reference evidence="2" key="1">
    <citation type="submission" date="2009-09" db="EMBL/GenBank/DDBJ databases">
        <title>The complete chromosome of Desulfohalobium retbaense DSM 5692.</title>
        <authorList>
            <consortium name="US DOE Joint Genome Institute (JGI-PGF)"/>
            <person name="Lucas S."/>
            <person name="Copeland A."/>
            <person name="Lapidus A."/>
            <person name="Glavina del Rio T."/>
            <person name="Dalin E."/>
            <person name="Tice H."/>
            <person name="Bruce D."/>
            <person name="Goodwin L."/>
            <person name="Pitluck S."/>
            <person name="Kyrpides N."/>
            <person name="Mavromatis K."/>
            <person name="Ivanova N."/>
            <person name="Mikhailova N."/>
            <person name="Munk A.C."/>
            <person name="Brettin T."/>
            <person name="Detter J.C."/>
            <person name="Han C."/>
            <person name="Tapia R."/>
            <person name="Larimer F."/>
            <person name="Land M."/>
            <person name="Hauser L."/>
            <person name="Markowitz V."/>
            <person name="Cheng J.-F."/>
            <person name="Hugenholtz P."/>
            <person name="Woyke T."/>
            <person name="Wu D."/>
            <person name="Spring S."/>
            <person name="Klenk H.-P."/>
            <person name="Eisen J.A."/>
        </authorList>
    </citation>
    <scope>NUCLEOTIDE SEQUENCE [LARGE SCALE GENOMIC DNA]</scope>
    <source>
        <strain evidence="2">DSM 5692</strain>
    </source>
</reference>
<gene>
    <name evidence="1" type="ordered locus">Dret_0188</name>
</gene>
<dbReference type="RefSeq" id="WP_015750649.1">
    <property type="nucleotide sequence ID" value="NC_013223.1"/>
</dbReference>
<sequence length="53" mass="6380">MQKRYCTCGRTIWVNYYHTNQGWIPQLNRHAHPQETLRICPNCGRILDINRLP</sequence>
<proteinExistence type="predicted"/>
<dbReference type="KEGG" id="drt:Dret_0188"/>
<accession>C8WZL5</accession>
<protein>
    <submittedName>
        <fullName evidence="1">Uncharacterized protein</fullName>
    </submittedName>
</protein>
<evidence type="ECO:0000313" key="1">
    <source>
        <dbReference type="EMBL" id="ACV67490.1"/>
    </source>
</evidence>
<dbReference type="EMBL" id="CP001734">
    <property type="protein sequence ID" value="ACV67490.1"/>
    <property type="molecule type" value="Genomic_DNA"/>
</dbReference>
<dbReference type="OrthoDB" id="5458810at2"/>
<evidence type="ECO:0000313" key="2">
    <source>
        <dbReference type="Proteomes" id="UP000001052"/>
    </source>
</evidence>
<reference evidence="1 2" key="2">
    <citation type="journal article" date="2010" name="Stand. Genomic Sci.">
        <title>Complete genome sequence of Desulfohalobium retbaense type strain (HR(100)).</title>
        <authorList>
            <person name="Spring S."/>
            <person name="Nolan M."/>
            <person name="Lapidus A."/>
            <person name="Glavina Del Rio T."/>
            <person name="Copeland A."/>
            <person name="Tice H."/>
            <person name="Cheng J.F."/>
            <person name="Lucas S."/>
            <person name="Land M."/>
            <person name="Chen F."/>
            <person name="Bruce D."/>
            <person name="Goodwin L."/>
            <person name="Pitluck S."/>
            <person name="Ivanova N."/>
            <person name="Mavromatis K."/>
            <person name="Mikhailova N."/>
            <person name="Pati A."/>
            <person name="Chen A."/>
            <person name="Palaniappan K."/>
            <person name="Hauser L."/>
            <person name="Chang Y.J."/>
            <person name="Jeffries C.D."/>
            <person name="Munk C."/>
            <person name="Kiss H."/>
            <person name="Chain P."/>
            <person name="Han C."/>
            <person name="Brettin T."/>
            <person name="Detter J.C."/>
            <person name="Schuler E."/>
            <person name="Goker M."/>
            <person name="Rohde M."/>
            <person name="Bristow J."/>
            <person name="Eisen J.A."/>
            <person name="Markowitz V."/>
            <person name="Hugenholtz P."/>
            <person name="Kyrpides N.C."/>
            <person name="Klenk H.P."/>
        </authorList>
    </citation>
    <scope>NUCLEOTIDE SEQUENCE [LARGE SCALE GENOMIC DNA]</scope>
    <source>
        <strain evidence="1 2">DSM 5692</strain>
    </source>
</reference>
<organism evidence="1 2">
    <name type="scientific">Desulfohalobium retbaense (strain ATCC 49708 / DSM 5692 / JCM 16813 / HR100)</name>
    <dbReference type="NCBI Taxonomy" id="485915"/>
    <lineage>
        <taxon>Bacteria</taxon>
        <taxon>Pseudomonadati</taxon>
        <taxon>Thermodesulfobacteriota</taxon>
        <taxon>Desulfovibrionia</taxon>
        <taxon>Desulfovibrionales</taxon>
        <taxon>Desulfohalobiaceae</taxon>
        <taxon>Desulfohalobium</taxon>
    </lineage>
</organism>
<dbReference type="HOGENOM" id="CLU_213140_0_0_7"/>
<name>C8WZL5_DESRD</name>
<dbReference type="Proteomes" id="UP000001052">
    <property type="component" value="Chromosome"/>
</dbReference>
<dbReference type="AlphaFoldDB" id="C8WZL5"/>
<keyword evidence="2" id="KW-1185">Reference proteome</keyword>